<dbReference type="GO" id="GO:0008360">
    <property type="term" value="P:regulation of cell shape"/>
    <property type="evidence" value="ECO:0007669"/>
    <property type="project" value="UniProtKB-KW"/>
</dbReference>
<evidence type="ECO:0000256" key="6">
    <source>
        <dbReference type="ARBA" id="ARBA00022670"/>
    </source>
</evidence>
<gene>
    <name evidence="14" type="ORF">MNBD_GAMMA04-1148</name>
</gene>
<evidence type="ECO:0000256" key="5">
    <source>
        <dbReference type="ARBA" id="ARBA00022645"/>
    </source>
</evidence>
<dbReference type="EMBL" id="UOFB01000023">
    <property type="protein sequence ID" value="VAW44144.1"/>
    <property type="molecule type" value="Genomic_DNA"/>
</dbReference>
<evidence type="ECO:0000256" key="4">
    <source>
        <dbReference type="ARBA" id="ARBA00012448"/>
    </source>
</evidence>
<comment type="function">
    <text evidence="1">Removes C-terminal D-alanyl residues from sugar-peptide cell wall precursors.</text>
</comment>
<dbReference type="GO" id="GO:0006508">
    <property type="term" value="P:proteolysis"/>
    <property type="evidence" value="ECO:0007669"/>
    <property type="project" value="UniProtKB-KW"/>
</dbReference>
<proteinExistence type="inferred from homology"/>
<reference evidence="14" key="1">
    <citation type="submission" date="2018-06" db="EMBL/GenBank/DDBJ databases">
        <authorList>
            <person name="Zhirakovskaya E."/>
        </authorList>
    </citation>
    <scope>NUCLEOTIDE SEQUENCE</scope>
</reference>
<evidence type="ECO:0000256" key="12">
    <source>
        <dbReference type="ARBA" id="ARBA00034000"/>
    </source>
</evidence>
<name>A0A3B0WKQ9_9ZZZZ</name>
<comment type="similarity">
    <text evidence="3">Belongs to the peptidase S11 family.</text>
</comment>
<dbReference type="SUPFAM" id="SSF56601">
    <property type="entry name" value="beta-lactamase/transpeptidase-like"/>
    <property type="match status" value="1"/>
</dbReference>
<keyword evidence="5 14" id="KW-0121">Carboxypeptidase</keyword>
<protein>
    <recommendedName>
        <fullName evidence="4">serine-type D-Ala-D-Ala carboxypeptidase</fullName>
        <ecNumber evidence="4">3.4.16.4</ecNumber>
    </recommendedName>
</protein>
<dbReference type="UniPathway" id="UPA00219"/>
<dbReference type="GO" id="GO:0009252">
    <property type="term" value="P:peptidoglycan biosynthetic process"/>
    <property type="evidence" value="ECO:0007669"/>
    <property type="project" value="UniProtKB-UniPathway"/>
</dbReference>
<dbReference type="InterPro" id="IPR012338">
    <property type="entry name" value="Beta-lactam/transpept-like"/>
</dbReference>
<evidence type="ECO:0000256" key="11">
    <source>
        <dbReference type="ARBA" id="ARBA00023316"/>
    </source>
</evidence>
<accession>A0A3B0WKQ9</accession>
<dbReference type="InterPro" id="IPR012907">
    <property type="entry name" value="Peptidase_S11_C"/>
</dbReference>
<evidence type="ECO:0000256" key="8">
    <source>
        <dbReference type="ARBA" id="ARBA00022801"/>
    </source>
</evidence>
<keyword evidence="7" id="KW-0732">Signal</keyword>
<evidence type="ECO:0000259" key="13">
    <source>
        <dbReference type="SMART" id="SM00936"/>
    </source>
</evidence>
<evidence type="ECO:0000256" key="1">
    <source>
        <dbReference type="ARBA" id="ARBA00003217"/>
    </source>
</evidence>
<sequence>MLNLKRSFFLLSLFTLSTFQPAVAQPTPSTEAKPKVEKPYVIPSPPSIAAKSYLLIDFNSGHVLAEKNSAQRVEPASLTKIMTGYVVINELKNDNISMDDMVTISHKAWKMPGSKMFIEVGKQVSVRDLIKGMVIQSGNDASVALAEMVAGSEEVFAQLMNKYATSIGMINTNYVNATGLPHKDHYTSAHDLALLTKALITEFPEEYKWYSEKKFTFNGITQYNRNKLLWQDPTVDGLKTGHTESAGYCLVASALRDKTRLISIILGATSADKRVQETQKLLNYGFRFFETHKLYSTEQRLNDAVVWEGKRDLIGVGTEQDLYVTIPRGQYKNLVIESTIQPEIKAPIQKGQSLGTIQISLSGKIIAERPLIALSDIEEGSFFKKLIDQIKLFFKGLFSFLD</sequence>
<dbReference type="InterPro" id="IPR015956">
    <property type="entry name" value="Peniciliin-bd_prot_C_sf"/>
</dbReference>
<keyword evidence="11" id="KW-0961">Cell wall biogenesis/degradation</keyword>
<dbReference type="Gene3D" id="3.40.710.10">
    <property type="entry name" value="DD-peptidase/beta-lactamase superfamily"/>
    <property type="match status" value="1"/>
</dbReference>
<evidence type="ECO:0000256" key="3">
    <source>
        <dbReference type="ARBA" id="ARBA00007164"/>
    </source>
</evidence>
<feature type="domain" description="Peptidase S11 D-Ala-D-Ala carboxypeptidase A C-terminal" evidence="13">
    <location>
        <begin position="289"/>
        <end position="379"/>
    </location>
</feature>
<dbReference type="InterPro" id="IPR018044">
    <property type="entry name" value="Peptidase_S11"/>
</dbReference>
<evidence type="ECO:0000256" key="7">
    <source>
        <dbReference type="ARBA" id="ARBA00022729"/>
    </source>
</evidence>
<dbReference type="GO" id="GO:0071555">
    <property type="term" value="P:cell wall organization"/>
    <property type="evidence" value="ECO:0007669"/>
    <property type="project" value="UniProtKB-KW"/>
</dbReference>
<dbReference type="Pfam" id="PF00768">
    <property type="entry name" value="Peptidase_S11"/>
    <property type="match status" value="1"/>
</dbReference>
<dbReference type="PANTHER" id="PTHR21581:SF6">
    <property type="entry name" value="TRAFFICKING PROTEIN PARTICLE COMPLEX SUBUNIT 12"/>
    <property type="match status" value="1"/>
</dbReference>
<comment type="pathway">
    <text evidence="2">Cell wall biogenesis; peptidoglycan biosynthesis.</text>
</comment>
<dbReference type="Pfam" id="PF07943">
    <property type="entry name" value="PBP5_C"/>
    <property type="match status" value="1"/>
</dbReference>
<dbReference type="PANTHER" id="PTHR21581">
    <property type="entry name" value="D-ALANYL-D-ALANINE CARBOXYPEPTIDASE"/>
    <property type="match status" value="1"/>
</dbReference>
<dbReference type="InterPro" id="IPR001967">
    <property type="entry name" value="Peptidase_S11_N"/>
</dbReference>
<keyword evidence="6" id="KW-0645">Protease</keyword>
<evidence type="ECO:0000256" key="2">
    <source>
        <dbReference type="ARBA" id="ARBA00004752"/>
    </source>
</evidence>
<dbReference type="SUPFAM" id="SSF69189">
    <property type="entry name" value="Penicillin-binding protein associated domain"/>
    <property type="match status" value="1"/>
</dbReference>
<dbReference type="Gene3D" id="2.60.410.10">
    <property type="entry name" value="D-Ala-D-Ala carboxypeptidase, C-terminal domain"/>
    <property type="match status" value="1"/>
</dbReference>
<dbReference type="InterPro" id="IPR037167">
    <property type="entry name" value="Peptidase_S11_C_sf"/>
</dbReference>
<organism evidence="14">
    <name type="scientific">hydrothermal vent metagenome</name>
    <dbReference type="NCBI Taxonomy" id="652676"/>
    <lineage>
        <taxon>unclassified sequences</taxon>
        <taxon>metagenomes</taxon>
        <taxon>ecological metagenomes</taxon>
    </lineage>
</organism>
<evidence type="ECO:0000313" key="14">
    <source>
        <dbReference type="EMBL" id="VAW44144.1"/>
    </source>
</evidence>
<evidence type="ECO:0000256" key="10">
    <source>
        <dbReference type="ARBA" id="ARBA00022984"/>
    </source>
</evidence>
<dbReference type="EC" id="3.4.16.4" evidence="4"/>
<keyword evidence="8 14" id="KW-0378">Hydrolase</keyword>
<dbReference type="SMART" id="SM00936">
    <property type="entry name" value="PBP5_C"/>
    <property type="match status" value="1"/>
</dbReference>
<dbReference type="PRINTS" id="PR00725">
    <property type="entry name" value="DADACBPTASE1"/>
</dbReference>
<dbReference type="GO" id="GO:0009002">
    <property type="term" value="F:serine-type D-Ala-D-Ala carboxypeptidase activity"/>
    <property type="evidence" value="ECO:0007669"/>
    <property type="project" value="UniProtKB-EC"/>
</dbReference>
<keyword evidence="10" id="KW-0573">Peptidoglycan synthesis</keyword>
<evidence type="ECO:0000256" key="9">
    <source>
        <dbReference type="ARBA" id="ARBA00022960"/>
    </source>
</evidence>
<comment type="catalytic activity">
    <reaction evidence="12">
        <text>Preferential cleavage: (Ac)2-L-Lys-D-Ala-|-D-Ala. Also transpeptidation of peptidyl-alanyl moieties that are N-acyl substituents of D-alanine.</text>
        <dbReference type="EC" id="3.4.16.4"/>
    </reaction>
</comment>
<dbReference type="AlphaFoldDB" id="A0A3B0WKQ9"/>
<keyword evidence="9" id="KW-0133">Cell shape</keyword>